<feature type="domain" description="Gryzun putative trafficking through Golgi" evidence="2">
    <location>
        <begin position="644"/>
        <end position="917"/>
    </location>
</feature>
<feature type="domain" description="Trafficking protein particle complex subunit 11" evidence="3">
    <location>
        <begin position="338"/>
        <end position="606"/>
    </location>
</feature>
<sequence>MNSYPPELLAQLAPVMFVAGLDVPAPPPAGTTATPPKDPFVILAIRLREALISQRKVAIWQPDRSKTFQVVLVDKEVRFPPRKIAPPEDQPFITTHSPLSPLTPTSPLHPDGLIAPIWIRKHTTLVPSVFVLFKRIYESPPLPKSSSSGDFEAEKEREAEERKRDTELAAEIALRKRSTNERAIKLTAVLMASRKMLDDPALDARLTYIRRQSGLDPRAALFVLSPVTQSEIGDFVRSLQEALYDPAIEYYTNHSKRVRRKRNRHSQVSAAYNIPAAPGSSGRPLRPEGWTVRYEYKMACFAEFRGEVEVALKHYQDAYTAILVMFGSTAILPPRTKRWAEAKVLSDCVNLKICKLYLYNNEHSLALAHHSTHMRKFSDLSRGWGIGDETFEYWSWLARQHRVFAELLEQGTRTTLKIPTHLPVASSTSSSLATLASEVRTGLEIDSMKSLGLNPTQALQHPGFYYYMAARCTENRRTRYLQILESEDSLRVAASSPGFANERKVDHLTIILELYTRAYELFKKYGHPSAQNQGRLTLWIAYRIAQTYFQSGKFDMAVRFFERIAKTYRRERWDIMLNPLLTTWFACARQMGDMEMSVQLLLEMLGHGSLVDQDDPDAIQEDLMAVLKTSVPKDKDKPLVVDLTESGPILDSSLVFWNSEVTVGESAAFQLTLKSPPPISLSTLTFTELSIHFSGHIPPVIVRHSETATLDEIPLVQKIDLGNIVSDGDVPLDEVEPKMVEANLRWRAGSSIVFAGSMTSDFTTIMTVSKMVLTLKQGSWCVELPLQPHYRRPGTLQIPRWLGSLNPLHYLPIRRSHYSSVAVHYRPHRISVDMQHQGPAYLGEEFPITINVVNGDERDMEIFVDILLQPTEIERAVNYINLDGEQSSSLIKGVPFGLLASGASTSKVLTLGTSGAAGDRVIDISVQSRSTATRSRPTTGDSPPPTPNTLTANADTGETLKTLTIPSIEPITFSSQVAYKRSSRPSAGLADLATYEDDFWDDADGGEAHVVATVSCVGPTGIVIESVKLIRQDGAHAKVIDSVLDENEDDFLEEWLPGDQFCDRCRVSLSLGDNYDDGAFIPGPGVYEISWKRIRGNGEYGSLATSRFTLPPLKPPIDGLIALLDVPNTAKLHTPISIRMTVRNRHPTRSANIVIQLEPEAADGFVVAGLRNGRLPILIPGSEGSLTWNLIPVECGFVKIPKVKVINRRVVIDAQAHSGATQGFEDDAELVEVVDVRWDRRFQEAAVVAEAGADIIDTGKAKSDGRRFVTSASILVLP</sequence>
<evidence type="ECO:0000256" key="1">
    <source>
        <dbReference type="SAM" id="MobiDB-lite"/>
    </source>
</evidence>
<dbReference type="PANTHER" id="PTHR14374:SF0">
    <property type="entry name" value="TRAFFICKING PROTEIN PARTICLE COMPLEX SUBUNIT 11"/>
    <property type="match status" value="1"/>
</dbReference>
<evidence type="ECO:0000259" key="3">
    <source>
        <dbReference type="Pfam" id="PF11817"/>
    </source>
</evidence>
<comment type="caution">
    <text evidence="4">The sequence shown here is derived from an EMBL/GenBank/DDBJ whole genome shotgun (WGS) entry which is preliminary data.</text>
</comment>
<dbReference type="PANTHER" id="PTHR14374">
    <property type="entry name" value="FOIE GRAS"/>
    <property type="match status" value="1"/>
</dbReference>
<organism evidence="4 5">
    <name type="scientific">Meripilus lineatus</name>
    <dbReference type="NCBI Taxonomy" id="2056292"/>
    <lineage>
        <taxon>Eukaryota</taxon>
        <taxon>Fungi</taxon>
        <taxon>Dikarya</taxon>
        <taxon>Basidiomycota</taxon>
        <taxon>Agaricomycotina</taxon>
        <taxon>Agaricomycetes</taxon>
        <taxon>Polyporales</taxon>
        <taxon>Meripilaceae</taxon>
        <taxon>Meripilus</taxon>
    </lineage>
</organism>
<dbReference type="Pfam" id="PF11817">
    <property type="entry name" value="Foie-gras_1"/>
    <property type="match status" value="1"/>
</dbReference>
<accession>A0AAD5UXY7</accession>
<evidence type="ECO:0000259" key="2">
    <source>
        <dbReference type="Pfam" id="PF07919"/>
    </source>
</evidence>
<dbReference type="InterPro" id="IPR021773">
    <property type="entry name" value="TPC11"/>
</dbReference>
<dbReference type="AlphaFoldDB" id="A0AAD5UXY7"/>
<dbReference type="EMBL" id="JANAWD010000354">
    <property type="protein sequence ID" value="KAJ3480806.1"/>
    <property type="molecule type" value="Genomic_DNA"/>
</dbReference>
<evidence type="ECO:0000313" key="5">
    <source>
        <dbReference type="Proteomes" id="UP001212997"/>
    </source>
</evidence>
<dbReference type="Pfam" id="PF07919">
    <property type="entry name" value="Gryzun"/>
    <property type="match status" value="1"/>
</dbReference>
<evidence type="ECO:0008006" key="6">
    <source>
        <dbReference type="Google" id="ProtNLM"/>
    </source>
</evidence>
<reference evidence="4" key="1">
    <citation type="submission" date="2022-07" db="EMBL/GenBank/DDBJ databases">
        <title>Genome Sequence of Physisporinus lineatus.</title>
        <authorList>
            <person name="Buettner E."/>
        </authorList>
    </citation>
    <scope>NUCLEOTIDE SEQUENCE</scope>
    <source>
        <strain evidence="4">VT162</strain>
    </source>
</reference>
<dbReference type="Proteomes" id="UP001212997">
    <property type="component" value="Unassembled WGS sequence"/>
</dbReference>
<protein>
    <recommendedName>
        <fullName evidence="6">Trafficking protein particle complex subunit 11</fullName>
    </recommendedName>
</protein>
<proteinExistence type="predicted"/>
<feature type="compositionally biased region" description="Basic and acidic residues" evidence="1">
    <location>
        <begin position="152"/>
        <end position="164"/>
    </location>
</feature>
<name>A0AAD5UXY7_9APHY</name>
<dbReference type="InterPro" id="IPR012880">
    <property type="entry name" value="Gryzun"/>
</dbReference>
<feature type="compositionally biased region" description="Low complexity" evidence="1">
    <location>
        <begin position="928"/>
        <end position="939"/>
    </location>
</feature>
<gene>
    <name evidence="4" type="ORF">NLI96_g8094</name>
</gene>
<feature type="region of interest" description="Disordered" evidence="1">
    <location>
        <begin position="925"/>
        <end position="954"/>
    </location>
</feature>
<keyword evidence="5" id="KW-1185">Reference proteome</keyword>
<evidence type="ECO:0000313" key="4">
    <source>
        <dbReference type="EMBL" id="KAJ3480806.1"/>
    </source>
</evidence>
<feature type="region of interest" description="Disordered" evidence="1">
    <location>
        <begin position="141"/>
        <end position="164"/>
    </location>
</feature>